<protein>
    <submittedName>
        <fullName evidence="1">Uncharacterized protein</fullName>
    </submittedName>
</protein>
<accession>A0A0C9UGE5</accession>
<organism evidence="1 2">
    <name type="scientific">Sphaerobolus stellatus (strain SS14)</name>
    <dbReference type="NCBI Taxonomy" id="990650"/>
    <lineage>
        <taxon>Eukaryota</taxon>
        <taxon>Fungi</taxon>
        <taxon>Dikarya</taxon>
        <taxon>Basidiomycota</taxon>
        <taxon>Agaricomycotina</taxon>
        <taxon>Agaricomycetes</taxon>
        <taxon>Phallomycetidae</taxon>
        <taxon>Geastrales</taxon>
        <taxon>Sphaerobolaceae</taxon>
        <taxon>Sphaerobolus</taxon>
    </lineage>
</organism>
<sequence length="54" mass="6394">MADNLGYTEAIRIEWLWAWARAQRWAEQKQKVVEEMRCVVKFSRGGRNGGKRRA</sequence>
<dbReference type="HOGENOM" id="CLU_3051931_0_0_1"/>
<reference evidence="1 2" key="1">
    <citation type="submission" date="2014-06" db="EMBL/GenBank/DDBJ databases">
        <title>Evolutionary Origins and Diversification of the Mycorrhizal Mutualists.</title>
        <authorList>
            <consortium name="DOE Joint Genome Institute"/>
            <consortium name="Mycorrhizal Genomics Consortium"/>
            <person name="Kohler A."/>
            <person name="Kuo A."/>
            <person name="Nagy L.G."/>
            <person name="Floudas D."/>
            <person name="Copeland A."/>
            <person name="Barry K.W."/>
            <person name="Cichocki N."/>
            <person name="Veneault-Fourrey C."/>
            <person name="LaButti K."/>
            <person name="Lindquist E.A."/>
            <person name="Lipzen A."/>
            <person name="Lundell T."/>
            <person name="Morin E."/>
            <person name="Murat C."/>
            <person name="Riley R."/>
            <person name="Ohm R."/>
            <person name="Sun H."/>
            <person name="Tunlid A."/>
            <person name="Henrissat B."/>
            <person name="Grigoriev I.V."/>
            <person name="Hibbett D.S."/>
            <person name="Martin F."/>
        </authorList>
    </citation>
    <scope>NUCLEOTIDE SEQUENCE [LARGE SCALE GENOMIC DNA]</scope>
    <source>
        <strain evidence="1 2">SS14</strain>
    </source>
</reference>
<gene>
    <name evidence="1" type="ORF">M422DRAFT_270736</name>
</gene>
<dbReference type="Proteomes" id="UP000054279">
    <property type="component" value="Unassembled WGS sequence"/>
</dbReference>
<proteinExistence type="predicted"/>
<dbReference type="AlphaFoldDB" id="A0A0C9UGE5"/>
<name>A0A0C9UGE5_SPHS4</name>
<keyword evidence="2" id="KW-1185">Reference proteome</keyword>
<evidence type="ECO:0000313" key="2">
    <source>
        <dbReference type="Proteomes" id="UP000054279"/>
    </source>
</evidence>
<evidence type="ECO:0000313" key="1">
    <source>
        <dbReference type="EMBL" id="KIJ28047.1"/>
    </source>
</evidence>
<dbReference type="EMBL" id="KN837317">
    <property type="protein sequence ID" value="KIJ28047.1"/>
    <property type="molecule type" value="Genomic_DNA"/>
</dbReference>